<dbReference type="PANTHER" id="PTHR32305:SF15">
    <property type="entry name" value="PROTEIN RHSA-RELATED"/>
    <property type="match status" value="1"/>
</dbReference>
<reference evidence="4" key="1">
    <citation type="submission" date="2023-07" db="EMBL/GenBank/DDBJ databases">
        <title>Sorghum-associated microbial communities from plants grown in Nebraska, USA.</title>
        <authorList>
            <person name="Schachtman D."/>
        </authorList>
    </citation>
    <scope>NUCLEOTIDE SEQUENCE</scope>
    <source>
        <strain evidence="4">DS3315</strain>
    </source>
</reference>
<dbReference type="PRINTS" id="PR00394">
    <property type="entry name" value="RHSPROTEIN"/>
</dbReference>
<comment type="caution">
    <text evidence="4">The sequence shown here is derived from an EMBL/GenBank/DDBJ whole genome shotgun (WGS) entry which is preliminary data.</text>
</comment>
<evidence type="ECO:0000259" key="3">
    <source>
        <dbReference type="Pfam" id="PF15657"/>
    </source>
</evidence>
<dbReference type="PANTHER" id="PTHR32305">
    <property type="match status" value="1"/>
</dbReference>
<feature type="compositionally biased region" description="Basic and acidic residues" evidence="1">
    <location>
        <begin position="189"/>
        <end position="199"/>
    </location>
</feature>
<dbReference type="EMBL" id="JAUSRV010000007">
    <property type="protein sequence ID" value="MDP9971925.1"/>
    <property type="molecule type" value="Genomic_DNA"/>
</dbReference>
<dbReference type="InterPro" id="IPR022385">
    <property type="entry name" value="Rhs_assc_core"/>
</dbReference>
<dbReference type="AlphaFoldDB" id="A0AAW8EGF4"/>
<dbReference type="Pfam" id="PF15657">
    <property type="entry name" value="Tox-HNH-EHHH"/>
    <property type="match status" value="1"/>
</dbReference>
<evidence type="ECO:0000313" key="5">
    <source>
        <dbReference type="Proteomes" id="UP001224845"/>
    </source>
</evidence>
<accession>A0AAW8EGF4</accession>
<feature type="domain" description="RHS protein conserved region" evidence="2">
    <location>
        <begin position="4"/>
        <end position="27"/>
    </location>
</feature>
<dbReference type="InterPro" id="IPR050708">
    <property type="entry name" value="T6SS_VgrG/RHS"/>
</dbReference>
<evidence type="ECO:0000313" key="4">
    <source>
        <dbReference type="EMBL" id="MDP9971925.1"/>
    </source>
</evidence>
<evidence type="ECO:0000259" key="2">
    <source>
        <dbReference type="Pfam" id="PF03527"/>
    </source>
</evidence>
<feature type="domain" description="HNH/Endo VII superfamily nuclease toxins" evidence="3">
    <location>
        <begin position="142"/>
        <end position="209"/>
    </location>
</feature>
<dbReference type="Gene3D" id="2.180.10.10">
    <property type="entry name" value="RHS repeat-associated core"/>
    <property type="match status" value="1"/>
</dbReference>
<dbReference type="Pfam" id="PF03527">
    <property type="entry name" value="RHS"/>
    <property type="match status" value="1"/>
</dbReference>
<dbReference type="InterPro" id="IPR028048">
    <property type="entry name" value="Tox-HNH-EHHH"/>
</dbReference>
<dbReference type="InterPro" id="IPR001826">
    <property type="entry name" value="RHS"/>
</dbReference>
<dbReference type="Proteomes" id="UP001224845">
    <property type="component" value="Unassembled WGS sequence"/>
</dbReference>
<organism evidence="4 5">
    <name type="scientific">Variovorax paradoxus</name>
    <dbReference type="NCBI Taxonomy" id="34073"/>
    <lineage>
        <taxon>Bacteria</taxon>
        <taxon>Pseudomonadati</taxon>
        <taxon>Pseudomonadota</taxon>
        <taxon>Betaproteobacteria</taxon>
        <taxon>Burkholderiales</taxon>
        <taxon>Comamonadaceae</taxon>
        <taxon>Variovorax</taxon>
    </lineage>
</organism>
<proteinExistence type="predicted"/>
<sequence>MNAPQELADHEGRIAWSAQYKAWGEAGQAISEAGRKAGFRNPIRFQGQYFDDETGLHYNRYRYYDPVGGRFVSGDPIGLAGGTNLHLFVPNPVQWIDPFGLTCHSTRRASLREIRRQLGISMSQQPIGQKMIPLTDSTGGWILGENKKPIMTRELTYQVNGKNVVVQDHSAGHYYGEGGVGDQPSHHNVRPEENTRTGKVDGMDDHYHFNCRNKK</sequence>
<dbReference type="NCBIfam" id="TIGR03696">
    <property type="entry name" value="Rhs_assc_core"/>
    <property type="match status" value="1"/>
</dbReference>
<evidence type="ECO:0000256" key="1">
    <source>
        <dbReference type="SAM" id="MobiDB-lite"/>
    </source>
</evidence>
<gene>
    <name evidence="4" type="ORF">J2W39_003167</name>
</gene>
<name>A0AAW8EGF4_VARPD</name>
<feature type="region of interest" description="Disordered" evidence="1">
    <location>
        <begin position="177"/>
        <end position="199"/>
    </location>
</feature>
<protein>
    <submittedName>
        <fullName evidence="4">RHS repeat-associated protein</fullName>
    </submittedName>
</protein>